<reference evidence="9" key="1">
    <citation type="submission" date="2021-02" db="EMBL/GenBank/DDBJ databases">
        <authorList>
            <person name="Dougan E. K."/>
            <person name="Rhodes N."/>
            <person name="Thang M."/>
            <person name="Chan C."/>
        </authorList>
    </citation>
    <scope>NUCLEOTIDE SEQUENCE</scope>
</reference>
<evidence type="ECO:0000256" key="2">
    <source>
        <dbReference type="ARBA" id="ARBA00022723"/>
    </source>
</evidence>
<dbReference type="Gene3D" id="2.60.120.620">
    <property type="entry name" value="q2cbj1_9rhob like domain"/>
    <property type="match status" value="1"/>
</dbReference>
<dbReference type="AlphaFoldDB" id="A0A813IDL6"/>
<dbReference type="PANTHER" id="PTHR10869:SF246">
    <property type="entry name" value="TRANSMEMBRANE PROLYL 4-HYDROXYLASE"/>
    <property type="match status" value="1"/>
</dbReference>
<dbReference type="PANTHER" id="PTHR10869">
    <property type="entry name" value="PROLYL 4-HYDROXYLASE ALPHA SUBUNIT"/>
    <property type="match status" value="1"/>
</dbReference>
<sequence>MRRYVSRRHLRQVCQLWLFCALNLLPDSDASVGPPAPSSFFEVAATVRSLWARPCTAKAVWGQLSGPGAPGRALHEDVPVRLVEGLLGASEAEELLRTARRDQASHHRSRERADVSDGPAARRLRRAVSDVLLLPEEHLEPLRLVQYSRPGDAFESHVDWIADEDDPQLDQLGQRVVTALVYLTDVPEGSGGETWFPQLGISVLPRMGTALIWPNVDPSGRPLPETEHEARPLTARGVTK</sequence>
<dbReference type="Pfam" id="PF13640">
    <property type="entry name" value="2OG-FeII_Oxy_3"/>
    <property type="match status" value="1"/>
</dbReference>
<evidence type="ECO:0000256" key="5">
    <source>
        <dbReference type="ARBA" id="ARBA00023004"/>
    </source>
</evidence>
<protein>
    <recommendedName>
        <fullName evidence="8">Prolyl 4-hydroxylase alpha subunit domain-containing protein</fullName>
    </recommendedName>
</protein>
<feature type="domain" description="Prolyl 4-hydroxylase alpha subunit" evidence="8">
    <location>
        <begin position="70"/>
        <end position="240"/>
    </location>
</feature>
<keyword evidence="7" id="KW-0732">Signal</keyword>
<feature type="region of interest" description="Disordered" evidence="6">
    <location>
        <begin position="218"/>
        <end position="240"/>
    </location>
</feature>
<dbReference type="InterPro" id="IPR006620">
    <property type="entry name" value="Pro_4_hyd_alph"/>
</dbReference>
<dbReference type="Proteomes" id="UP000626109">
    <property type="component" value="Unassembled WGS sequence"/>
</dbReference>
<feature type="region of interest" description="Disordered" evidence="6">
    <location>
        <begin position="100"/>
        <end position="119"/>
    </location>
</feature>
<dbReference type="GO" id="GO:0051213">
    <property type="term" value="F:dioxygenase activity"/>
    <property type="evidence" value="ECO:0007669"/>
    <property type="project" value="UniProtKB-KW"/>
</dbReference>
<feature type="compositionally biased region" description="Basic and acidic residues" evidence="6">
    <location>
        <begin position="100"/>
        <end position="115"/>
    </location>
</feature>
<comment type="caution">
    <text evidence="9">The sequence shown here is derived from an EMBL/GenBank/DDBJ whole genome shotgun (WGS) entry which is preliminary data.</text>
</comment>
<accession>A0A813IDL6</accession>
<keyword evidence="3" id="KW-0223">Dioxygenase</keyword>
<dbReference type="SMART" id="SM00702">
    <property type="entry name" value="P4Hc"/>
    <property type="match status" value="1"/>
</dbReference>
<keyword evidence="5" id="KW-0408">Iron</keyword>
<gene>
    <name evidence="9" type="ORF">PGLA2088_LOCUS6274</name>
</gene>
<dbReference type="InterPro" id="IPR044862">
    <property type="entry name" value="Pro_4_hyd_alph_FE2OG_OXY"/>
</dbReference>
<evidence type="ECO:0000256" key="4">
    <source>
        <dbReference type="ARBA" id="ARBA00023002"/>
    </source>
</evidence>
<organism evidence="9 10">
    <name type="scientific">Polarella glacialis</name>
    <name type="common">Dinoflagellate</name>
    <dbReference type="NCBI Taxonomy" id="89957"/>
    <lineage>
        <taxon>Eukaryota</taxon>
        <taxon>Sar</taxon>
        <taxon>Alveolata</taxon>
        <taxon>Dinophyceae</taxon>
        <taxon>Suessiales</taxon>
        <taxon>Suessiaceae</taxon>
        <taxon>Polarella</taxon>
    </lineage>
</organism>
<dbReference type="GO" id="GO:0005506">
    <property type="term" value="F:iron ion binding"/>
    <property type="evidence" value="ECO:0007669"/>
    <property type="project" value="InterPro"/>
</dbReference>
<dbReference type="GO" id="GO:0016705">
    <property type="term" value="F:oxidoreductase activity, acting on paired donors, with incorporation or reduction of molecular oxygen"/>
    <property type="evidence" value="ECO:0007669"/>
    <property type="project" value="InterPro"/>
</dbReference>
<evidence type="ECO:0000256" key="7">
    <source>
        <dbReference type="SAM" id="SignalP"/>
    </source>
</evidence>
<proteinExistence type="predicted"/>
<feature type="chain" id="PRO_5032990376" description="Prolyl 4-hydroxylase alpha subunit domain-containing protein" evidence="7">
    <location>
        <begin position="31"/>
        <end position="240"/>
    </location>
</feature>
<comment type="cofactor">
    <cofactor evidence="1">
        <name>L-ascorbate</name>
        <dbReference type="ChEBI" id="CHEBI:38290"/>
    </cofactor>
</comment>
<feature type="non-terminal residue" evidence="9">
    <location>
        <position position="240"/>
    </location>
</feature>
<keyword evidence="4" id="KW-0560">Oxidoreductase</keyword>
<evidence type="ECO:0000256" key="1">
    <source>
        <dbReference type="ARBA" id="ARBA00001961"/>
    </source>
</evidence>
<feature type="signal peptide" evidence="7">
    <location>
        <begin position="1"/>
        <end position="30"/>
    </location>
</feature>
<evidence type="ECO:0000313" key="9">
    <source>
        <dbReference type="EMBL" id="CAE8648105.1"/>
    </source>
</evidence>
<evidence type="ECO:0000259" key="8">
    <source>
        <dbReference type="SMART" id="SM00702"/>
    </source>
</evidence>
<name>A0A813IDL6_POLGL</name>
<evidence type="ECO:0000313" key="10">
    <source>
        <dbReference type="Proteomes" id="UP000626109"/>
    </source>
</evidence>
<evidence type="ECO:0000256" key="6">
    <source>
        <dbReference type="SAM" id="MobiDB-lite"/>
    </source>
</evidence>
<dbReference type="InterPro" id="IPR045054">
    <property type="entry name" value="P4HA-like"/>
</dbReference>
<keyword evidence="2" id="KW-0479">Metal-binding</keyword>
<evidence type="ECO:0000256" key="3">
    <source>
        <dbReference type="ARBA" id="ARBA00022964"/>
    </source>
</evidence>
<dbReference type="GO" id="GO:0031418">
    <property type="term" value="F:L-ascorbic acid binding"/>
    <property type="evidence" value="ECO:0007669"/>
    <property type="project" value="InterPro"/>
</dbReference>
<dbReference type="EMBL" id="CAJNNW010006210">
    <property type="protein sequence ID" value="CAE8648105.1"/>
    <property type="molecule type" value="Genomic_DNA"/>
</dbReference>